<evidence type="ECO:0000313" key="3">
    <source>
        <dbReference type="Proteomes" id="UP000528964"/>
    </source>
</evidence>
<gene>
    <name evidence="2" type="ORF">GGR24_002386</name>
</gene>
<protein>
    <submittedName>
        <fullName evidence="2">Spy/CpxP family protein refolding chaperone</fullName>
    </submittedName>
</protein>
<sequence>MRKEILAIAAAALFGTTAAFAQGTSPATPGQPPVDDTYLAQCTPQATKEFCGCIVSVADLQIKDPTERMIFYAYTVGEFDKAREQRAVLPAEQNMKFNAVLQRAEAMVHDRCDKLRPQKDAAPK</sequence>
<organism evidence="2 3">
    <name type="scientific">Hansschlegelia beijingensis</name>
    <dbReference type="NCBI Taxonomy" id="1133344"/>
    <lineage>
        <taxon>Bacteria</taxon>
        <taxon>Pseudomonadati</taxon>
        <taxon>Pseudomonadota</taxon>
        <taxon>Alphaproteobacteria</taxon>
        <taxon>Hyphomicrobiales</taxon>
        <taxon>Methylopilaceae</taxon>
        <taxon>Hansschlegelia</taxon>
    </lineage>
</organism>
<dbReference type="EMBL" id="JACIDR010000003">
    <property type="protein sequence ID" value="MBB3973716.1"/>
    <property type="molecule type" value="Genomic_DNA"/>
</dbReference>
<feature type="chain" id="PRO_5030679909" evidence="1">
    <location>
        <begin position="22"/>
        <end position="124"/>
    </location>
</feature>
<proteinExistence type="predicted"/>
<accession>A0A7W6CZ52</accession>
<comment type="caution">
    <text evidence="2">The sequence shown here is derived from an EMBL/GenBank/DDBJ whole genome shotgun (WGS) entry which is preliminary data.</text>
</comment>
<dbReference type="AlphaFoldDB" id="A0A7W6CZ52"/>
<evidence type="ECO:0000313" key="2">
    <source>
        <dbReference type="EMBL" id="MBB3973716.1"/>
    </source>
</evidence>
<feature type="signal peptide" evidence="1">
    <location>
        <begin position="1"/>
        <end position="21"/>
    </location>
</feature>
<evidence type="ECO:0000256" key="1">
    <source>
        <dbReference type="SAM" id="SignalP"/>
    </source>
</evidence>
<name>A0A7W6CZ52_9HYPH</name>
<dbReference type="Proteomes" id="UP000528964">
    <property type="component" value="Unassembled WGS sequence"/>
</dbReference>
<dbReference type="RefSeq" id="WP_183395562.1">
    <property type="nucleotide sequence ID" value="NZ_JACIDR010000003.1"/>
</dbReference>
<reference evidence="2 3" key="1">
    <citation type="submission" date="2020-08" db="EMBL/GenBank/DDBJ databases">
        <title>Genomic Encyclopedia of Type Strains, Phase IV (KMG-IV): sequencing the most valuable type-strain genomes for metagenomic binning, comparative biology and taxonomic classification.</title>
        <authorList>
            <person name="Goeker M."/>
        </authorList>
    </citation>
    <scope>NUCLEOTIDE SEQUENCE [LARGE SCALE GENOMIC DNA]</scope>
    <source>
        <strain evidence="2 3">DSM 25481</strain>
    </source>
</reference>
<keyword evidence="3" id="KW-1185">Reference proteome</keyword>
<keyword evidence="1" id="KW-0732">Signal</keyword>